<evidence type="ECO:0000256" key="3">
    <source>
        <dbReference type="ARBA" id="ARBA00023002"/>
    </source>
</evidence>
<dbReference type="RefSeq" id="WP_239361629.1">
    <property type="nucleotide sequence ID" value="NZ_JAKREW010000001.1"/>
</dbReference>
<organism evidence="6 7">
    <name type="scientific">Mesorhizobium retamae</name>
    <dbReference type="NCBI Taxonomy" id="2912854"/>
    <lineage>
        <taxon>Bacteria</taxon>
        <taxon>Pseudomonadati</taxon>
        <taxon>Pseudomonadota</taxon>
        <taxon>Alphaproteobacteria</taxon>
        <taxon>Hyphomicrobiales</taxon>
        <taxon>Phyllobacteriaceae</taxon>
        <taxon>Mesorhizobium</taxon>
    </lineage>
</organism>
<dbReference type="PANTHER" id="PTHR42847">
    <property type="entry name" value="ALKANESULFONATE MONOOXYGENASE"/>
    <property type="match status" value="1"/>
</dbReference>
<evidence type="ECO:0000313" key="7">
    <source>
        <dbReference type="Proteomes" id="UP001201701"/>
    </source>
</evidence>
<keyword evidence="2" id="KW-0288">FMN</keyword>
<evidence type="ECO:0000256" key="4">
    <source>
        <dbReference type="ARBA" id="ARBA00023033"/>
    </source>
</evidence>
<proteinExistence type="predicted"/>
<dbReference type="InterPro" id="IPR011251">
    <property type="entry name" value="Luciferase-like_dom"/>
</dbReference>
<dbReference type="EMBL" id="JAKREW010000001">
    <property type="protein sequence ID" value="MCG7503733.1"/>
    <property type="molecule type" value="Genomic_DNA"/>
</dbReference>
<evidence type="ECO:0000256" key="1">
    <source>
        <dbReference type="ARBA" id="ARBA00022630"/>
    </source>
</evidence>
<reference evidence="6 7" key="1">
    <citation type="submission" date="2022-02" db="EMBL/GenBank/DDBJ databases">
        <title>Draft genome sequence of Mezorhizobium retamae strain IRAMC:0171 isolated from Retama raetam nodules.</title>
        <authorList>
            <person name="Bengaied R."/>
            <person name="Sbissi I."/>
            <person name="Huber K."/>
            <person name="Ghodbane F."/>
            <person name="Nouioui I."/>
            <person name="Tarhouni M."/>
            <person name="Gtari M."/>
        </authorList>
    </citation>
    <scope>NUCLEOTIDE SEQUENCE [LARGE SCALE GENOMIC DNA]</scope>
    <source>
        <strain evidence="6 7">IRAMC:0171</strain>
    </source>
</reference>
<comment type="caution">
    <text evidence="6">The sequence shown here is derived from an EMBL/GenBank/DDBJ whole genome shotgun (WGS) entry which is preliminary data.</text>
</comment>
<dbReference type="PANTHER" id="PTHR42847:SF4">
    <property type="entry name" value="ALKANESULFONATE MONOOXYGENASE-RELATED"/>
    <property type="match status" value="1"/>
</dbReference>
<evidence type="ECO:0000313" key="6">
    <source>
        <dbReference type="EMBL" id="MCG7503733.1"/>
    </source>
</evidence>
<keyword evidence="3" id="KW-0560">Oxidoreductase</keyword>
<dbReference type="InterPro" id="IPR050172">
    <property type="entry name" value="SsuD_RutA_monooxygenase"/>
</dbReference>
<accession>A0ABS9Q8J8</accession>
<keyword evidence="7" id="KW-1185">Reference proteome</keyword>
<dbReference type="SUPFAM" id="SSF51679">
    <property type="entry name" value="Bacterial luciferase-like"/>
    <property type="match status" value="1"/>
</dbReference>
<keyword evidence="4" id="KW-0503">Monooxygenase</keyword>
<keyword evidence="1" id="KW-0285">Flavoprotein</keyword>
<evidence type="ECO:0000259" key="5">
    <source>
        <dbReference type="Pfam" id="PF00296"/>
    </source>
</evidence>
<feature type="domain" description="Luciferase-like" evidence="5">
    <location>
        <begin position="73"/>
        <end position="223"/>
    </location>
</feature>
<dbReference type="Pfam" id="PF00296">
    <property type="entry name" value="Bac_luciferase"/>
    <property type="match status" value="1"/>
</dbReference>
<sequence>MSVVFTFVSSADIAQSFTALKEQGEIRPASAWRAGFQSWQLDEKSESLAAADPSIATDVESLQIVVPHAAGELDPVTAARKLAALQLQSRGRIALRIPARGQVDSDRQPSHIAFWRRIDEYLTLLKRLWANEKPIDHEGPFYSISGGFVPRKGARGFTMPIRMGGLSGTALNVVGRHADIFELAVGSSDEARLLSARVRAAAARHGRQGKVRFALPIFFGAENRDPDRIVLSKQPAQAALQLLTFVDAGVSEFLVSGIETVADLDAFEHVASFVQNSLSRREAAWAANAGVAAGRFDLVPARNY</sequence>
<dbReference type="Proteomes" id="UP001201701">
    <property type="component" value="Unassembled WGS sequence"/>
</dbReference>
<dbReference type="Gene3D" id="3.20.20.30">
    <property type="entry name" value="Luciferase-like domain"/>
    <property type="match status" value="1"/>
</dbReference>
<evidence type="ECO:0000256" key="2">
    <source>
        <dbReference type="ARBA" id="ARBA00022643"/>
    </source>
</evidence>
<protein>
    <submittedName>
        <fullName evidence="6">LLM class flavin-dependent oxidoreductase</fullName>
    </submittedName>
</protein>
<dbReference type="InterPro" id="IPR036661">
    <property type="entry name" value="Luciferase-like_sf"/>
</dbReference>
<gene>
    <name evidence="6" type="ORF">L4923_01730</name>
</gene>
<name>A0ABS9Q8J8_9HYPH</name>